<evidence type="ECO:0000256" key="1">
    <source>
        <dbReference type="ARBA" id="ARBA00010876"/>
    </source>
</evidence>
<evidence type="ECO:0000313" key="4">
    <source>
        <dbReference type="Proteomes" id="UP000321513"/>
    </source>
</evidence>
<gene>
    <name evidence="3" type="ORF">SAE01_35530</name>
</gene>
<comment type="caution">
    <text evidence="3">The sequence shown here is derived from an EMBL/GenBank/DDBJ whole genome shotgun (WGS) entry which is preliminary data.</text>
</comment>
<feature type="domain" description="Pseudouridine synthase RsuA/RluA-like" evidence="2">
    <location>
        <begin position="12"/>
        <end position="154"/>
    </location>
</feature>
<dbReference type="OrthoDB" id="9807829at2"/>
<dbReference type="AlphaFoldDB" id="A0A512BGW0"/>
<keyword evidence="4" id="KW-1185">Reference proteome</keyword>
<dbReference type="InterPro" id="IPR006145">
    <property type="entry name" value="PsdUridine_synth_RsuA/RluA"/>
</dbReference>
<dbReference type="EMBL" id="BJYT01000015">
    <property type="protein sequence ID" value="GEO11057.1"/>
    <property type="molecule type" value="Genomic_DNA"/>
</dbReference>
<dbReference type="Gene3D" id="3.30.2350.10">
    <property type="entry name" value="Pseudouridine synthase"/>
    <property type="match status" value="1"/>
</dbReference>
<dbReference type="Proteomes" id="UP000321513">
    <property type="component" value="Unassembled WGS sequence"/>
</dbReference>
<dbReference type="GO" id="GO:0000455">
    <property type="term" value="P:enzyme-directed rRNA pseudouridine synthesis"/>
    <property type="evidence" value="ECO:0007669"/>
    <property type="project" value="TreeGrafter"/>
</dbReference>
<organism evidence="3 4">
    <name type="scientific">Segetibacter aerophilus</name>
    <dbReference type="NCBI Taxonomy" id="670293"/>
    <lineage>
        <taxon>Bacteria</taxon>
        <taxon>Pseudomonadati</taxon>
        <taxon>Bacteroidota</taxon>
        <taxon>Chitinophagia</taxon>
        <taxon>Chitinophagales</taxon>
        <taxon>Chitinophagaceae</taxon>
        <taxon>Segetibacter</taxon>
    </lineage>
</organism>
<dbReference type="CDD" id="cd02869">
    <property type="entry name" value="PseudoU_synth_RluA_like"/>
    <property type="match status" value="1"/>
</dbReference>
<dbReference type="InterPro" id="IPR050188">
    <property type="entry name" value="RluA_PseudoU_synthase"/>
</dbReference>
<dbReference type="PROSITE" id="PS01129">
    <property type="entry name" value="PSI_RLU"/>
    <property type="match status" value="1"/>
</dbReference>
<dbReference type="InterPro" id="IPR020103">
    <property type="entry name" value="PsdUridine_synth_cat_dom_sf"/>
</dbReference>
<dbReference type="PANTHER" id="PTHR21600">
    <property type="entry name" value="MITOCHONDRIAL RNA PSEUDOURIDINE SYNTHASE"/>
    <property type="match status" value="1"/>
</dbReference>
<comment type="similarity">
    <text evidence="1">Belongs to the pseudouridine synthase RluA family.</text>
</comment>
<sequence>MKFDIIFQNEQFIAINKPAGLLSIPDRFGKDPSAKSILQEQFGKIYTIHRLDKDTSGLIIFAKDEATHKDLSQKFEGREVEKFYVGLVNGTLMNREGTIDVPIMEHPGKTTLMMANKKGRPSVTDYKVLEEFGLYSWVQFQIHTGRTHQIRVHSKYVGNPVVCDELYGDGQPILLSSIKRKFKLSKDEWEERPLLNRLGLHSLQLKFTDAEGTKHELEAPLSKDLKALLQQLRKNVRTTI</sequence>
<reference evidence="3 4" key="1">
    <citation type="submission" date="2019-07" db="EMBL/GenBank/DDBJ databases">
        <title>Whole genome shotgun sequence of Segetibacter aerophilus NBRC 106135.</title>
        <authorList>
            <person name="Hosoyama A."/>
            <person name="Uohara A."/>
            <person name="Ohji S."/>
            <person name="Ichikawa N."/>
        </authorList>
    </citation>
    <scope>NUCLEOTIDE SEQUENCE [LARGE SCALE GENOMIC DNA]</scope>
    <source>
        <strain evidence="3 4">NBRC 106135</strain>
    </source>
</reference>
<accession>A0A512BGW0</accession>
<name>A0A512BGW0_9BACT</name>
<dbReference type="GO" id="GO:0003723">
    <property type="term" value="F:RNA binding"/>
    <property type="evidence" value="ECO:0007669"/>
    <property type="project" value="InterPro"/>
</dbReference>
<protein>
    <submittedName>
        <fullName evidence="3">RNA pseudouridine synthase</fullName>
    </submittedName>
</protein>
<proteinExistence type="inferred from homology"/>
<dbReference type="InterPro" id="IPR006224">
    <property type="entry name" value="PsdUridine_synth_RluA-like_CS"/>
</dbReference>
<dbReference type="GO" id="GO:0009982">
    <property type="term" value="F:pseudouridine synthase activity"/>
    <property type="evidence" value="ECO:0007669"/>
    <property type="project" value="InterPro"/>
</dbReference>
<dbReference type="RefSeq" id="WP_147205167.1">
    <property type="nucleotide sequence ID" value="NZ_BJYT01000015.1"/>
</dbReference>
<evidence type="ECO:0000259" key="2">
    <source>
        <dbReference type="Pfam" id="PF00849"/>
    </source>
</evidence>
<dbReference type="PANTHER" id="PTHR21600:SF87">
    <property type="entry name" value="RNA PSEUDOURIDYLATE SYNTHASE DOMAIN-CONTAINING PROTEIN 1"/>
    <property type="match status" value="1"/>
</dbReference>
<evidence type="ECO:0000313" key="3">
    <source>
        <dbReference type="EMBL" id="GEO11057.1"/>
    </source>
</evidence>
<dbReference type="SUPFAM" id="SSF55120">
    <property type="entry name" value="Pseudouridine synthase"/>
    <property type="match status" value="1"/>
</dbReference>
<dbReference type="Pfam" id="PF00849">
    <property type="entry name" value="PseudoU_synth_2"/>
    <property type="match status" value="1"/>
</dbReference>
<dbReference type="GO" id="GO:0140098">
    <property type="term" value="F:catalytic activity, acting on RNA"/>
    <property type="evidence" value="ECO:0007669"/>
    <property type="project" value="UniProtKB-ARBA"/>
</dbReference>